<accession>A0A7S4DU74</accession>
<sequence>MAAGEDDEAYENPDLSGAIRPILHEVDPKKRLTQSVLQFFAKDGERTGVGRKTVSNICKNALDPKKNELRTMANLLKKIHQYPQGLEKAVDHYITQHLTDDGDMNASRAERSVLEELQWFYENDHL</sequence>
<proteinExistence type="predicted"/>
<gene>
    <name evidence="1" type="ORF">LGLO00237_LOCUS22139</name>
</gene>
<reference evidence="1" key="1">
    <citation type="submission" date="2021-01" db="EMBL/GenBank/DDBJ databases">
        <authorList>
            <person name="Corre E."/>
            <person name="Pelletier E."/>
            <person name="Niang G."/>
            <person name="Scheremetjew M."/>
            <person name="Finn R."/>
            <person name="Kale V."/>
            <person name="Holt S."/>
            <person name="Cochrane G."/>
            <person name="Meng A."/>
            <person name="Brown T."/>
            <person name="Cohen L."/>
        </authorList>
    </citation>
    <scope>NUCLEOTIDE SEQUENCE</scope>
    <source>
        <strain evidence="1">CCCM811</strain>
    </source>
</reference>
<dbReference type="EMBL" id="HBIV01031038">
    <property type="protein sequence ID" value="CAE0670502.1"/>
    <property type="molecule type" value="Transcribed_RNA"/>
</dbReference>
<dbReference type="AlphaFoldDB" id="A0A7S4DU74"/>
<protein>
    <submittedName>
        <fullName evidence="1">Uncharacterized protein</fullName>
    </submittedName>
</protein>
<evidence type="ECO:0000313" key="1">
    <source>
        <dbReference type="EMBL" id="CAE0670502.1"/>
    </source>
</evidence>
<name>A0A7S4DU74_9EUKA</name>
<organism evidence="1">
    <name type="scientific">Lotharella globosa</name>
    <dbReference type="NCBI Taxonomy" id="91324"/>
    <lineage>
        <taxon>Eukaryota</taxon>
        <taxon>Sar</taxon>
        <taxon>Rhizaria</taxon>
        <taxon>Cercozoa</taxon>
        <taxon>Chlorarachniophyceae</taxon>
        <taxon>Lotharella</taxon>
    </lineage>
</organism>